<dbReference type="GO" id="GO:0006357">
    <property type="term" value="P:regulation of transcription by RNA polymerase II"/>
    <property type="evidence" value="ECO:0007669"/>
    <property type="project" value="TreeGrafter"/>
</dbReference>
<dbReference type="PANTHER" id="PTHR24341:SF6">
    <property type="entry name" value="HOMEOBOX PROTEIN INVECTED"/>
    <property type="match status" value="1"/>
</dbReference>
<dbReference type="OrthoDB" id="2418690at2759"/>
<keyword evidence="2 3" id="KW-0539">Nucleus</keyword>
<feature type="compositionally biased region" description="Polar residues" evidence="5">
    <location>
        <begin position="1"/>
        <end position="13"/>
    </location>
</feature>
<dbReference type="Gene3D" id="1.10.10.60">
    <property type="entry name" value="Homeodomain-like"/>
    <property type="match status" value="1"/>
</dbReference>
<evidence type="ECO:0000256" key="4">
    <source>
        <dbReference type="RuleBase" id="RU000682"/>
    </source>
</evidence>
<dbReference type="Proteomes" id="UP000193648">
    <property type="component" value="Unassembled WGS sequence"/>
</dbReference>
<dbReference type="InterPro" id="IPR009057">
    <property type="entry name" value="Homeodomain-like_sf"/>
</dbReference>
<dbReference type="PANTHER" id="PTHR24341">
    <property type="entry name" value="HOMEOBOX PROTEIN ENGRAILED"/>
    <property type="match status" value="1"/>
</dbReference>
<evidence type="ECO:0000256" key="5">
    <source>
        <dbReference type="SAM" id="MobiDB-lite"/>
    </source>
</evidence>
<feature type="region of interest" description="Disordered" evidence="5">
    <location>
        <begin position="82"/>
        <end position="110"/>
    </location>
</feature>
<dbReference type="SMART" id="SM00389">
    <property type="entry name" value="HOX"/>
    <property type="match status" value="1"/>
</dbReference>
<keyword evidence="3 4" id="KW-0238">DNA-binding</keyword>
<evidence type="ECO:0000313" key="8">
    <source>
        <dbReference type="Proteomes" id="UP000193648"/>
    </source>
</evidence>
<dbReference type="InParanoid" id="A0A1Y2GRB5"/>
<evidence type="ECO:0000313" key="7">
    <source>
        <dbReference type="EMBL" id="ORZ16856.1"/>
    </source>
</evidence>
<dbReference type="STRING" id="64571.A0A1Y2GRB5"/>
<dbReference type="SUPFAM" id="SSF46689">
    <property type="entry name" value="Homeodomain-like"/>
    <property type="match status" value="1"/>
</dbReference>
<dbReference type="RefSeq" id="XP_021881791.1">
    <property type="nucleotide sequence ID" value="XM_022030917.1"/>
</dbReference>
<dbReference type="InterPro" id="IPR001356">
    <property type="entry name" value="HD"/>
</dbReference>
<keyword evidence="3 4" id="KW-0371">Homeobox</keyword>
<dbReference type="GO" id="GO:0003677">
    <property type="term" value="F:DNA binding"/>
    <property type="evidence" value="ECO:0007669"/>
    <property type="project" value="UniProtKB-UniRule"/>
</dbReference>
<name>A0A1Y2GRB5_9FUNG</name>
<dbReference type="InterPro" id="IPR050720">
    <property type="entry name" value="Engrailed_Homeobox_TFs"/>
</dbReference>
<comment type="subcellular location">
    <subcellularLocation>
        <location evidence="1 3 4">Nucleus</location>
    </subcellularLocation>
</comment>
<evidence type="ECO:0000256" key="2">
    <source>
        <dbReference type="ARBA" id="ARBA00023242"/>
    </source>
</evidence>
<proteinExistence type="predicted"/>
<feature type="DNA-binding region" description="Homeobox" evidence="3">
    <location>
        <begin position="17"/>
        <end position="76"/>
    </location>
</feature>
<dbReference type="CDD" id="cd00086">
    <property type="entry name" value="homeodomain"/>
    <property type="match status" value="1"/>
</dbReference>
<accession>A0A1Y2GRB5</accession>
<feature type="region of interest" description="Disordered" evidence="5">
    <location>
        <begin position="1"/>
        <end position="21"/>
    </location>
</feature>
<reference evidence="7 8" key="1">
    <citation type="submission" date="2016-07" db="EMBL/GenBank/DDBJ databases">
        <title>Pervasive Adenine N6-methylation of Active Genes in Fungi.</title>
        <authorList>
            <consortium name="DOE Joint Genome Institute"/>
            <person name="Mondo S.J."/>
            <person name="Dannebaum R.O."/>
            <person name="Kuo R.C."/>
            <person name="Labutti K."/>
            <person name="Haridas S."/>
            <person name="Kuo A."/>
            <person name="Salamov A."/>
            <person name="Ahrendt S.R."/>
            <person name="Lipzen A."/>
            <person name="Sullivan W."/>
            <person name="Andreopoulos W.B."/>
            <person name="Clum A."/>
            <person name="Lindquist E."/>
            <person name="Daum C."/>
            <person name="Ramamoorthy G.K."/>
            <person name="Gryganskyi A."/>
            <person name="Culley D."/>
            <person name="Magnuson J.K."/>
            <person name="James T.Y."/>
            <person name="O'Malley M.A."/>
            <person name="Stajich J.E."/>
            <person name="Spatafora J.W."/>
            <person name="Visel A."/>
            <person name="Grigoriev I.V."/>
        </authorList>
    </citation>
    <scope>NUCLEOTIDE SEQUENCE [LARGE SCALE GENOMIC DNA]</scope>
    <source>
        <strain evidence="7 8">NRRL 3116</strain>
    </source>
</reference>
<dbReference type="Pfam" id="PF00046">
    <property type="entry name" value="Homeodomain"/>
    <property type="match status" value="1"/>
</dbReference>
<dbReference type="PROSITE" id="PS50071">
    <property type="entry name" value="HOMEOBOX_2"/>
    <property type="match status" value="1"/>
</dbReference>
<protein>
    <recommendedName>
        <fullName evidence="6">Homeobox domain-containing protein</fullName>
    </recommendedName>
</protein>
<comment type="caution">
    <text evidence="7">The sequence shown here is derived from an EMBL/GenBank/DDBJ whole genome shotgun (WGS) entry which is preliminary data.</text>
</comment>
<gene>
    <name evidence="7" type="ORF">BCR41DRAFT_57780</name>
</gene>
<sequence>MGSVVGSASTTATVDEPHKPRFRLTEEDLAVLETSFKSSAYPEKTVKIELAGRVGCTEKQIANWFDRRRIAERKGKPLYKSLSVEQSSHNHTPSPPPSTSSDDEDPADGVLGTAAAHTVKDNVVIPSNTGPQPLSHTTVALKLARLTQGNMIRKPENVLGIVELMKVASDYKGRLYILNALLSSRRVTPVVNE</sequence>
<evidence type="ECO:0000259" key="6">
    <source>
        <dbReference type="PROSITE" id="PS50071"/>
    </source>
</evidence>
<evidence type="ECO:0000256" key="3">
    <source>
        <dbReference type="PROSITE-ProRule" id="PRU00108"/>
    </source>
</evidence>
<feature type="domain" description="Homeobox" evidence="6">
    <location>
        <begin position="15"/>
        <end position="75"/>
    </location>
</feature>
<dbReference type="AlphaFoldDB" id="A0A1Y2GRB5"/>
<dbReference type="EMBL" id="MCFF01000017">
    <property type="protein sequence ID" value="ORZ16856.1"/>
    <property type="molecule type" value="Genomic_DNA"/>
</dbReference>
<dbReference type="GO" id="GO:0016586">
    <property type="term" value="C:RSC-type complex"/>
    <property type="evidence" value="ECO:0007669"/>
    <property type="project" value="TreeGrafter"/>
</dbReference>
<dbReference type="GeneID" id="33572758"/>
<organism evidence="7 8">
    <name type="scientific">Lobosporangium transversale</name>
    <dbReference type="NCBI Taxonomy" id="64571"/>
    <lineage>
        <taxon>Eukaryota</taxon>
        <taxon>Fungi</taxon>
        <taxon>Fungi incertae sedis</taxon>
        <taxon>Mucoromycota</taxon>
        <taxon>Mortierellomycotina</taxon>
        <taxon>Mortierellomycetes</taxon>
        <taxon>Mortierellales</taxon>
        <taxon>Mortierellaceae</taxon>
        <taxon>Lobosporangium</taxon>
    </lineage>
</organism>
<keyword evidence="8" id="KW-1185">Reference proteome</keyword>
<evidence type="ECO:0000256" key="1">
    <source>
        <dbReference type="ARBA" id="ARBA00004123"/>
    </source>
</evidence>